<feature type="region of interest" description="Disordered" evidence="1">
    <location>
        <begin position="228"/>
        <end position="247"/>
    </location>
</feature>
<dbReference type="InterPro" id="IPR051534">
    <property type="entry name" value="CBASS_pafABC_assoc_protein"/>
</dbReference>
<dbReference type="InterPro" id="IPR028349">
    <property type="entry name" value="PafC-like"/>
</dbReference>
<dbReference type="Pfam" id="PF25583">
    <property type="entry name" value="WCX"/>
    <property type="match status" value="1"/>
</dbReference>
<dbReference type="RefSeq" id="WP_124934322.1">
    <property type="nucleotide sequence ID" value="NZ_RQZC01000019.1"/>
</dbReference>
<feature type="domain" description="PafC HTH" evidence="3">
    <location>
        <begin position="8"/>
        <end position="125"/>
    </location>
</feature>
<dbReference type="Pfam" id="PF13280">
    <property type="entry name" value="WYL"/>
    <property type="match status" value="1"/>
</dbReference>
<comment type="caution">
    <text evidence="5">The sequence shown here is derived from an EMBL/GenBank/DDBJ whole genome shotgun (WGS) entry which is preliminary data.</text>
</comment>
<evidence type="ECO:0000313" key="6">
    <source>
        <dbReference type="Proteomes" id="UP000271272"/>
    </source>
</evidence>
<sequence>MPRRPASERLARLLALPAWVAEHPGAGIERAAAHFGVTPAQIEADVNTLWVSGLPGGLPGELVDFDATEFEAGRLSLSEPLGLDRPVRLSRQEALSLVMALRVLRSVLAEDEDSLRALGGAEAALSRLLAHGPDEALDPGDAPARAGSSHLAQVLAAVRRALRERRRLEITYVSATDTASQRQVDPMGLRSDGAHLSLLGWCLSAGAQRAFRLDRILAATVLPTRARAHRAPGRAGGGAPAAPPEGPTAVVTLRPSGRWLVEQVPCLSVEEQDDGRLRATVQGRDEDWLVSLVLSAGSHLIAVEPASLAQRAGGAARRALAAYDADGLDDGGRGAGAPPAGGV</sequence>
<dbReference type="EMBL" id="RQZC01000019">
    <property type="protein sequence ID" value="RRD27247.1"/>
    <property type="molecule type" value="Genomic_DNA"/>
</dbReference>
<organism evidence="5 6">
    <name type="scientific">Actinomyces bowdenii</name>
    <dbReference type="NCBI Taxonomy" id="131109"/>
    <lineage>
        <taxon>Bacteria</taxon>
        <taxon>Bacillati</taxon>
        <taxon>Actinomycetota</taxon>
        <taxon>Actinomycetes</taxon>
        <taxon>Actinomycetales</taxon>
        <taxon>Actinomycetaceae</taxon>
        <taxon>Actinomyces</taxon>
    </lineage>
</organism>
<dbReference type="InterPro" id="IPR043839">
    <property type="entry name" value="PafC_HTH"/>
</dbReference>
<reference evidence="5 6" key="1">
    <citation type="submission" date="2018-11" db="EMBL/GenBank/DDBJ databases">
        <title>Genomes From Bacteria Associated with the Canine Oral Cavity: a Test Case for Automated Genome-Based Taxonomic Assignment.</title>
        <authorList>
            <person name="Coil D.A."/>
            <person name="Jospin G."/>
            <person name="Darling A.E."/>
            <person name="Wallis C."/>
            <person name="Davis I.J."/>
            <person name="Harris S."/>
            <person name="Eisen J.A."/>
            <person name="Holcombe L.J."/>
            <person name="O'Flynn C."/>
        </authorList>
    </citation>
    <scope>NUCLEOTIDE SEQUENCE [LARGE SCALE GENOMIC DNA]</scope>
    <source>
        <strain evidence="5 6">OH5050</strain>
    </source>
</reference>
<dbReference type="PANTHER" id="PTHR34580:SF1">
    <property type="entry name" value="PROTEIN PAFC"/>
    <property type="match status" value="1"/>
</dbReference>
<evidence type="ECO:0000259" key="4">
    <source>
        <dbReference type="Pfam" id="PF25583"/>
    </source>
</evidence>
<feature type="domain" description="WYL" evidence="2">
    <location>
        <begin position="153"/>
        <end position="221"/>
    </location>
</feature>
<proteinExistence type="predicted"/>
<feature type="domain" description="WCX" evidence="4">
    <location>
        <begin position="247"/>
        <end position="320"/>
    </location>
</feature>
<dbReference type="InterPro" id="IPR057727">
    <property type="entry name" value="WCX_dom"/>
</dbReference>
<evidence type="ECO:0000259" key="3">
    <source>
        <dbReference type="Pfam" id="PF19187"/>
    </source>
</evidence>
<dbReference type="PANTHER" id="PTHR34580">
    <property type="match status" value="1"/>
</dbReference>
<dbReference type="PIRSF" id="PIRSF016838">
    <property type="entry name" value="PafC"/>
    <property type="match status" value="1"/>
</dbReference>
<dbReference type="PROSITE" id="PS52050">
    <property type="entry name" value="WYL"/>
    <property type="match status" value="1"/>
</dbReference>
<gene>
    <name evidence="5" type="ORF">EII10_09780</name>
</gene>
<keyword evidence="6" id="KW-1185">Reference proteome</keyword>
<dbReference type="InterPro" id="IPR026881">
    <property type="entry name" value="WYL_dom"/>
</dbReference>
<evidence type="ECO:0000313" key="5">
    <source>
        <dbReference type="EMBL" id="RRD27247.1"/>
    </source>
</evidence>
<dbReference type="Pfam" id="PF19187">
    <property type="entry name" value="HTH_PafC"/>
    <property type="match status" value="1"/>
</dbReference>
<dbReference type="Proteomes" id="UP000271272">
    <property type="component" value="Unassembled WGS sequence"/>
</dbReference>
<evidence type="ECO:0000259" key="2">
    <source>
        <dbReference type="Pfam" id="PF13280"/>
    </source>
</evidence>
<name>A0A3P1V0L9_9ACTO</name>
<dbReference type="OrthoDB" id="3268930at2"/>
<dbReference type="AlphaFoldDB" id="A0A3P1V0L9"/>
<accession>A0A3P1V0L9</accession>
<evidence type="ECO:0000256" key="1">
    <source>
        <dbReference type="SAM" id="MobiDB-lite"/>
    </source>
</evidence>
<protein>
    <submittedName>
        <fullName evidence="5">WYL domain-containing protein</fullName>
    </submittedName>
</protein>